<evidence type="ECO:0000313" key="3">
    <source>
        <dbReference type="Proteomes" id="UP000182149"/>
    </source>
</evidence>
<feature type="domain" description="NAD(P)-binding" evidence="1">
    <location>
        <begin position="2"/>
        <end position="172"/>
    </location>
</feature>
<gene>
    <name evidence="2" type="ORF">RU93_GL001691</name>
</gene>
<dbReference type="InterPro" id="IPR051606">
    <property type="entry name" value="Polyketide_Oxido-like"/>
</dbReference>
<dbReference type="EMBL" id="JXKD01000004">
    <property type="protein sequence ID" value="OJG11204.1"/>
    <property type="molecule type" value="Genomic_DNA"/>
</dbReference>
<protein>
    <submittedName>
        <fullName evidence="2">NAD-dependent epimerase/dehydratase</fullName>
    </submittedName>
</protein>
<dbReference type="GO" id="GO:0042602">
    <property type="term" value="F:riboflavin reductase (NADPH) activity"/>
    <property type="evidence" value="ECO:0007669"/>
    <property type="project" value="TreeGrafter"/>
</dbReference>
<organism evidence="2 3">
    <name type="scientific">Enterococcus aquimarinus</name>
    <dbReference type="NCBI Taxonomy" id="328396"/>
    <lineage>
        <taxon>Bacteria</taxon>
        <taxon>Bacillati</taxon>
        <taxon>Bacillota</taxon>
        <taxon>Bacilli</taxon>
        <taxon>Lactobacillales</taxon>
        <taxon>Enterococcaceae</taxon>
        <taxon>Enterococcus</taxon>
    </lineage>
</organism>
<dbReference type="Pfam" id="PF13460">
    <property type="entry name" value="NAD_binding_10"/>
    <property type="match status" value="1"/>
</dbReference>
<sequence>MALAKGHHITAYVRSPEKLTIAENLTIIQENLESIPQMSAAMRDHDVVVSCLGGNDNDQSNVIQKLTEVIVASMKESNVSRIAAISSAGIHNEFSWVTNFILTLFYKHVINDHRLAAQVIMTSGLDYTLARPLSLTDGGLTKSYRKMTIGVPKGGKNISRQDLAHFLLETIESGDYHNETVGLAY</sequence>
<dbReference type="GO" id="GO:0004074">
    <property type="term" value="F:biliverdin reductase [NAD(P)H] activity"/>
    <property type="evidence" value="ECO:0007669"/>
    <property type="project" value="TreeGrafter"/>
</dbReference>
<dbReference type="Proteomes" id="UP000182149">
    <property type="component" value="Unassembled WGS sequence"/>
</dbReference>
<dbReference type="InterPro" id="IPR016040">
    <property type="entry name" value="NAD(P)-bd_dom"/>
</dbReference>
<dbReference type="STRING" id="328396.RU93_GL001691"/>
<name>A0A1L8QUN8_9ENTE</name>
<dbReference type="SUPFAM" id="SSF51735">
    <property type="entry name" value="NAD(P)-binding Rossmann-fold domains"/>
    <property type="match status" value="1"/>
</dbReference>
<reference evidence="2 3" key="1">
    <citation type="submission" date="2014-12" db="EMBL/GenBank/DDBJ databases">
        <title>Draft genome sequences of 29 type strains of Enterococci.</title>
        <authorList>
            <person name="Zhong Z."/>
            <person name="Sun Z."/>
            <person name="Liu W."/>
            <person name="Zhang W."/>
            <person name="Zhang H."/>
        </authorList>
    </citation>
    <scope>NUCLEOTIDE SEQUENCE [LARGE SCALE GENOMIC DNA]</scope>
    <source>
        <strain evidence="2 3">DSM 17690</strain>
    </source>
</reference>
<dbReference type="AlphaFoldDB" id="A0A1L8QUN8"/>
<dbReference type="InterPro" id="IPR036291">
    <property type="entry name" value="NAD(P)-bd_dom_sf"/>
</dbReference>
<dbReference type="PANTHER" id="PTHR43355">
    <property type="entry name" value="FLAVIN REDUCTASE (NADPH)"/>
    <property type="match status" value="1"/>
</dbReference>
<keyword evidence="3" id="KW-1185">Reference proteome</keyword>
<evidence type="ECO:0000259" key="1">
    <source>
        <dbReference type="Pfam" id="PF13460"/>
    </source>
</evidence>
<dbReference type="PANTHER" id="PTHR43355:SF2">
    <property type="entry name" value="FLAVIN REDUCTASE (NADPH)"/>
    <property type="match status" value="1"/>
</dbReference>
<evidence type="ECO:0000313" key="2">
    <source>
        <dbReference type="EMBL" id="OJG11204.1"/>
    </source>
</evidence>
<proteinExistence type="predicted"/>
<dbReference type="Gene3D" id="3.40.50.720">
    <property type="entry name" value="NAD(P)-binding Rossmann-like Domain"/>
    <property type="match status" value="1"/>
</dbReference>
<comment type="caution">
    <text evidence="2">The sequence shown here is derived from an EMBL/GenBank/DDBJ whole genome shotgun (WGS) entry which is preliminary data.</text>
</comment>
<accession>A0A1L8QUN8</accession>